<protein>
    <submittedName>
        <fullName evidence="2">Transposase IS200 like protein</fullName>
    </submittedName>
</protein>
<organism evidence="2 3">
    <name type="scientific">Rubinisphaera italica</name>
    <dbReference type="NCBI Taxonomy" id="2527969"/>
    <lineage>
        <taxon>Bacteria</taxon>
        <taxon>Pseudomonadati</taxon>
        <taxon>Planctomycetota</taxon>
        <taxon>Planctomycetia</taxon>
        <taxon>Planctomycetales</taxon>
        <taxon>Planctomycetaceae</taxon>
        <taxon>Rubinisphaera</taxon>
    </lineage>
</organism>
<dbReference type="Proteomes" id="UP000316095">
    <property type="component" value="Unassembled WGS sequence"/>
</dbReference>
<dbReference type="EMBL" id="SJPG01000001">
    <property type="protein sequence ID" value="TWT59320.1"/>
    <property type="molecule type" value="Genomic_DNA"/>
</dbReference>
<accession>A0A5C5X8Q7</accession>
<dbReference type="AlphaFoldDB" id="A0A5C5X8Q7"/>
<keyword evidence="3" id="KW-1185">Reference proteome</keyword>
<comment type="caution">
    <text evidence="2">The sequence shown here is derived from an EMBL/GenBank/DDBJ whole genome shotgun (WGS) entry which is preliminary data.</text>
</comment>
<name>A0A5C5X8Q7_9PLAN</name>
<evidence type="ECO:0000259" key="1">
    <source>
        <dbReference type="Pfam" id="PF01797"/>
    </source>
</evidence>
<dbReference type="InterPro" id="IPR036515">
    <property type="entry name" value="Transposase_17_sf"/>
</dbReference>
<dbReference type="GO" id="GO:0043565">
    <property type="term" value="F:sequence-specific DNA binding"/>
    <property type="evidence" value="ECO:0007669"/>
    <property type="project" value="TreeGrafter"/>
</dbReference>
<dbReference type="Gene3D" id="3.30.70.1290">
    <property type="entry name" value="Transposase IS200-like"/>
    <property type="match status" value="1"/>
</dbReference>
<dbReference type="GO" id="GO:0004803">
    <property type="term" value="F:transposase activity"/>
    <property type="evidence" value="ECO:0007669"/>
    <property type="project" value="InterPro"/>
</dbReference>
<sequence>MPLLNKDRSRNWVIDAISQMRINLDVSILAYVIMPEHVHLLVYPNNDHYEIRRILAALKSPVSRNAKKYLVENCETGWLNCLTTYHGAREVFRFWQPGGGFDENLFESKSIENVIDYIHANPVRRELVSHPSDWKWSSARHYFGEENSVLQVDKIDFS</sequence>
<gene>
    <name evidence="2" type="ORF">Pan54_00200</name>
</gene>
<reference evidence="2 3" key="1">
    <citation type="submission" date="2019-02" db="EMBL/GenBank/DDBJ databases">
        <title>Deep-cultivation of Planctomycetes and their phenomic and genomic characterization uncovers novel biology.</title>
        <authorList>
            <person name="Wiegand S."/>
            <person name="Jogler M."/>
            <person name="Boedeker C."/>
            <person name="Pinto D."/>
            <person name="Vollmers J."/>
            <person name="Rivas-Marin E."/>
            <person name="Kohn T."/>
            <person name="Peeters S.H."/>
            <person name="Heuer A."/>
            <person name="Rast P."/>
            <person name="Oberbeckmann S."/>
            <person name="Bunk B."/>
            <person name="Jeske O."/>
            <person name="Meyerdierks A."/>
            <person name="Storesund J.E."/>
            <person name="Kallscheuer N."/>
            <person name="Luecker S."/>
            <person name="Lage O.M."/>
            <person name="Pohl T."/>
            <person name="Merkel B.J."/>
            <person name="Hornburger P."/>
            <person name="Mueller R.-W."/>
            <person name="Bruemmer F."/>
            <person name="Labrenz M."/>
            <person name="Spormann A.M."/>
            <person name="Op Den Camp H."/>
            <person name="Overmann J."/>
            <person name="Amann R."/>
            <person name="Jetten M.S.M."/>
            <person name="Mascher T."/>
            <person name="Medema M.H."/>
            <person name="Devos D.P."/>
            <person name="Kaster A.-K."/>
            <person name="Ovreas L."/>
            <person name="Rohde M."/>
            <person name="Galperin M.Y."/>
            <person name="Jogler C."/>
        </authorList>
    </citation>
    <scope>NUCLEOTIDE SEQUENCE [LARGE SCALE GENOMIC DNA]</scope>
    <source>
        <strain evidence="2 3">Pan54</strain>
    </source>
</reference>
<dbReference type="PANTHER" id="PTHR36966">
    <property type="entry name" value="REP-ASSOCIATED TYROSINE TRANSPOSASE"/>
    <property type="match status" value="1"/>
</dbReference>
<feature type="domain" description="Transposase IS200-like" evidence="1">
    <location>
        <begin position="10"/>
        <end position="71"/>
    </location>
</feature>
<evidence type="ECO:0000313" key="2">
    <source>
        <dbReference type="EMBL" id="TWT59320.1"/>
    </source>
</evidence>
<evidence type="ECO:0000313" key="3">
    <source>
        <dbReference type="Proteomes" id="UP000316095"/>
    </source>
</evidence>
<dbReference type="GO" id="GO:0006313">
    <property type="term" value="P:DNA transposition"/>
    <property type="evidence" value="ECO:0007669"/>
    <property type="project" value="InterPro"/>
</dbReference>
<dbReference type="InterPro" id="IPR002686">
    <property type="entry name" value="Transposase_17"/>
</dbReference>
<dbReference type="InterPro" id="IPR052715">
    <property type="entry name" value="RAYT_transposase"/>
</dbReference>
<proteinExistence type="predicted"/>
<dbReference type="PANTHER" id="PTHR36966:SF1">
    <property type="entry name" value="REP-ASSOCIATED TYROSINE TRANSPOSASE"/>
    <property type="match status" value="1"/>
</dbReference>
<dbReference type="Pfam" id="PF01797">
    <property type="entry name" value="Y1_Tnp"/>
    <property type="match status" value="1"/>
</dbReference>
<dbReference type="SUPFAM" id="SSF143422">
    <property type="entry name" value="Transposase IS200-like"/>
    <property type="match status" value="1"/>
</dbReference>